<reference evidence="2" key="1">
    <citation type="journal article" date="2019" name="Sci. Rep.">
        <title>Draft genome of Tanacetum cinerariifolium, the natural source of mosquito coil.</title>
        <authorList>
            <person name="Yamashiro T."/>
            <person name="Shiraishi A."/>
            <person name="Satake H."/>
            <person name="Nakayama K."/>
        </authorList>
    </citation>
    <scope>NUCLEOTIDE SEQUENCE</scope>
</reference>
<name>A0A699I2G4_TANCI</name>
<dbReference type="AlphaFoldDB" id="A0A699I2G4"/>
<evidence type="ECO:0000256" key="1">
    <source>
        <dbReference type="SAM" id="MobiDB-lite"/>
    </source>
</evidence>
<evidence type="ECO:0000313" key="2">
    <source>
        <dbReference type="EMBL" id="GEZ07579.1"/>
    </source>
</evidence>
<comment type="caution">
    <text evidence="2">The sequence shown here is derived from an EMBL/GenBank/DDBJ whole genome shotgun (WGS) entry which is preliminary data.</text>
</comment>
<accession>A0A699I2G4</accession>
<gene>
    <name evidence="2" type="ORF">Tci_479552</name>
</gene>
<proteinExistence type="predicted"/>
<feature type="region of interest" description="Disordered" evidence="1">
    <location>
        <begin position="63"/>
        <end position="121"/>
    </location>
</feature>
<feature type="compositionally biased region" description="Basic and acidic residues" evidence="1">
    <location>
        <begin position="65"/>
        <end position="81"/>
    </location>
</feature>
<organism evidence="2">
    <name type="scientific">Tanacetum cinerariifolium</name>
    <name type="common">Dalmatian daisy</name>
    <name type="synonym">Chrysanthemum cinerariifolium</name>
    <dbReference type="NCBI Taxonomy" id="118510"/>
    <lineage>
        <taxon>Eukaryota</taxon>
        <taxon>Viridiplantae</taxon>
        <taxon>Streptophyta</taxon>
        <taxon>Embryophyta</taxon>
        <taxon>Tracheophyta</taxon>
        <taxon>Spermatophyta</taxon>
        <taxon>Magnoliopsida</taxon>
        <taxon>eudicotyledons</taxon>
        <taxon>Gunneridae</taxon>
        <taxon>Pentapetalae</taxon>
        <taxon>asterids</taxon>
        <taxon>campanulids</taxon>
        <taxon>Asterales</taxon>
        <taxon>Asteraceae</taxon>
        <taxon>Asteroideae</taxon>
        <taxon>Anthemideae</taxon>
        <taxon>Anthemidinae</taxon>
        <taxon>Tanacetum</taxon>
    </lineage>
</organism>
<sequence length="121" mass="13064">MWKESKYLQRVYESVIFSRGLRRSQTITTLDKVTIMPPSVKGCRVVNESASKIAPEWWSEGDIGILRDDDGKSDGGGKDDDGTSDGNGVGDDGKSDGNGIRISFPGQRTKVGLVGRSRLSG</sequence>
<dbReference type="EMBL" id="BKCJ010238324">
    <property type="protein sequence ID" value="GEZ07579.1"/>
    <property type="molecule type" value="Genomic_DNA"/>
</dbReference>
<protein>
    <submittedName>
        <fullName evidence="2">Uncharacterized protein</fullName>
    </submittedName>
</protein>